<gene>
    <name evidence="1" type="ORF">R1flu_011027</name>
</gene>
<proteinExistence type="predicted"/>
<accession>A0ABD1Z6N7</accession>
<comment type="caution">
    <text evidence="1">The sequence shown here is derived from an EMBL/GenBank/DDBJ whole genome shotgun (WGS) entry which is preliminary data.</text>
</comment>
<dbReference type="Proteomes" id="UP001605036">
    <property type="component" value="Unassembled WGS sequence"/>
</dbReference>
<dbReference type="EMBL" id="JBHFFA010000002">
    <property type="protein sequence ID" value="KAL2643440.1"/>
    <property type="molecule type" value="Genomic_DNA"/>
</dbReference>
<sequence length="93" mass="9939">MAVCGGIRRFAPALVAPEMISNDVLEMKGMTLKSGISTSRLAEEGEESMMVMAGPSFPDNKLSGKLGRESLYGLIIIRVLNQKADRSAATKPP</sequence>
<evidence type="ECO:0000313" key="1">
    <source>
        <dbReference type="EMBL" id="KAL2643440.1"/>
    </source>
</evidence>
<protein>
    <submittedName>
        <fullName evidence="1">Uncharacterized protein</fullName>
    </submittedName>
</protein>
<organism evidence="1 2">
    <name type="scientific">Riccia fluitans</name>
    <dbReference type="NCBI Taxonomy" id="41844"/>
    <lineage>
        <taxon>Eukaryota</taxon>
        <taxon>Viridiplantae</taxon>
        <taxon>Streptophyta</taxon>
        <taxon>Embryophyta</taxon>
        <taxon>Marchantiophyta</taxon>
        <taxon>Marchantiopsida</taxon>
        <taxon>Marchantiidae</taxon>
        <taxon>Marchantiales</taxon>
        <taxon>Ricciaceae</taxon>
        <taxon>Riccia</taxon>
    </lineage>
</organism>
<evidence type="ECO:0000313" key="2">
    <source>
        <dbReference type="Proteomes" id="UP001605036"/>
    </source>
</evidence>
<dbReference type="AlphaFoldDB" id="A0ABD1Z6N7"/>
<keyword evidence="2" id="KW-1185">Reference proteome</keyword>
<name>A0ABD1Z6N7_9MARC</name>
<reference evidence="1 2" key="1">
    <citation type="submission" date="2024-09" db="EMBL/GenBank/DDBJ databases">
        <title>Chromosome-scale assembly of Riccia fluitans.</title>
        <authorList>
            <person name="Paukszto L."/>
            <person name="Sawicki J."/>
            <person name="Karawczyk K."/>
            <person name="Piernik-Szablinska J."/>
            <person name="Szczecinska M."/>
            <person name="Mazdziarz M."/>
        </authorList>
    </citation>
    <scope>NUCLEOTIDE SEQUENCE [LARGE SCALE GENOMIC DNA]</scope>
    <source>
        <strain evidence="1">Rf_01</strain>
        <tissue evidence="1">Aerial parts of the thallus</tissue>
    </source>
</reference>